<name>A0A0C2YY14_9AGAM</name>
<evidence type="ECO:0000256" key="1">
    <source>
        <dbReference type="SAM" id="MobiDB-lite"/>
    </source>
</evidence>
<dbReference type="Proteomes" id="UP000053989">
    <property type="component" value="Unassembled WGS sequence"/>
</dbReference>
<dbReference type="PANTHER" id="PTHR45737">
    <property type="entry name" value="VON WILLEBRAND FACTOR A DOMAIN-CONTAINING PROTEIN 5A"/>
    <property type="match status" value="1"/>
</dbReference>
<feature type="region of interest" description="Disordered" evidence="1">
    <location>
        <begin position="623"/>
        <end position="666"/>
    </location>
</feature>
<dbReference type="PANTHER" id="PTHR45737:SF6">
    <property type="entry name" value="VON WILLEBRAND FACTOR A DOMAIN-CONTAINING PROTEIN 5A"/>
    <property type="match status" value="1"/>
</dbReference>
<dbReference type="SMART" id="SM00327">
    <property type="entry name" value="VWA"/>
    <property type="match status" value="1"/>
</dbReference>
<evidence type="ECO:0000259" key="3">
    <source>
        <dbReference type="PROSITE" id="PS51468"/>
    </source>
</evidence>
<dbReference type="InterPro" id="IPR036465">
    <property type="entry name" value="vWFA_dom_sf"/>
</dbReference>
<dbReference type="InParanoid" id="A0A0C2YY14"/>
<dbReference type="OrthoDB" id="1729737at2759"/>
<protein>
    <recommendedName>
        <fullName evidence="6">VIT domain-containing protein</fullName>
    </recommendedName>
</protein>
<feature type="domain" description="VIT" evidence="3">
    <location>
        <begin position="7"/>
        <end position="137"/>
    </location>
</feature>
<dbReference type="Pfam" id="PF13768">
    <property type="entry name" value="VWA_3"/>
    <property type="match status" value="1"/>
</dbReference>
<dbReference type="HOGENOM" id="CLU_003826_0_0_1"/>
<evidence type="ECO:0000259" key="2">
    <source>
        <dbReference type="PROSITE" id="PS50234"/>
    </source>
</evidence>
<dbReference type="STRING" id="1036808.A0A0C2YY14"/>
<dbReference type="Pfam" id="PF08487">
    <property type="entry name" value="VIT"/>
    <property type="match status" value="1"/>
</dbReference>
<dbReference type="InterPro" id="IPR002035">
    <property type="entry name" value="VWF_A"/>
</dbReference>
<dbReference type="Gene3D" id="3.40.50.410">
    <property type="entry name" value="von Willebrand factor, type A domain"/>
    <property type="match status" value="1"/>
</dbReference>
<feature type="domain" description="VWFA" evidence="2">
    <location>
        <begin position="276"/>
        <end position="452"/>
    </location>
</feature>
<dbReference type="EMBL" id="KN822153">
    <property type="protein sequence ID" value="KIM54503.1"/>
    <property type="molecule type" value="Genomic_DNA"/>
</dbReference>
<reference evidence="4 5" key="1">
    <citation type="submission" date="2014-04" db="EMBL/GenBank/DDBJ databases">
        <authorList>
            <consortium name="DOE Joint Genome Institute"/>
            <person name="Kuo A."/>
            <person name="Kohler A."/>
            <person name="Nagy L.G."/>
            <person name="Floudas D."/>
            <person name="Copeland A."/>
            <person name="Barry K.W."/>
            <person name="Cichocki N."/>
            <person name="Veneault-Fourrey C."/>
            <person name="LaButti K."/>
            <person name="Lindquist E.A."/>
            <person name="Lipzen A."/>
            <person name="Lundell T."/>
            <person name="Morin E."/>
            <person name="Murat C."/>
            <person name="Sun H."/>
            <person name="Tunlid A."/>
            <person name="Henrissat B."/>
            <person name="Grigoriev I.V."/>
            <person name="Hibbett D.S."/>
            <person name="Martin F."/>
            <person name="Nordberg H.P."/>
            <person name="Cantor M.N."/>
            <person name="Hua S.X."/>
        </authorList>
    </citation>
    <scope>NUCLEOTIDE SEQUENCE [LARGE SCALE GENOMIC DNA]</scope>
    <source>
        <strain evidence="4 5">Foug A</strain>
    </source>
</reference>
<dbReference type="InterPro" id="IPR013694">
    <property type="entry name" value="VIT"/>
</dbReference>
<dbReference type="PROSITE" id="PS51468">
    <property type="entry name" value="VIT"/>
    <property type="match status" value="1"/>
</dbReference>
<dbReference type="PROSITE" id="PS50234">
    <property type="entry name" value="VWFA"/>
    <property type="match status" value="1"/>
</dbReference>
<dbReference type="AlphaFoldDB" id="A0A0C2YY14"/>
<reference evidence="5" key="2">
    <citation type="submission" date="2015-01" db="EMBL/GenBank/DDBJ databases">
        <title>Evolutionary Origins and Diversification of the Mycorrhizal Mutualists.</title>
        <authorList>
            <consortium name="DOE Joint Genome Institute"/>
            <consortium name="Mycorrhizal Genomics Consortium"/>
            <person name="Kohler A."/>
            <person name="Kuo A."/>
            <person name="Nagy L.G."/>
            <person name="Floudas D."/>
            <person name="Copeland A."/>
            <person name="Barry K.W."/>
            <person name="Cichocki N."/>
            <person name="Veneault-Fourrey C."/>
            <person name="LaButti K."/>
            <person name="Lindquist E.A."/>
            <person name="Lipzen A."/>
            <person name="Lundell T."/>
            <person name="Morin E."/>
            <person name="Murat C."/>
            <person name="Riley R."/>
            <person name="Ohm R."/>
            <person name="Sun H."/>
            <person name="Tunlid A."/>
            <person name="Henrissat B."/>
            <person name="Grigoriev I.V."/>
            <person name="Hibbett D.S."/>
            <person name="Martin F."/>
        </authorList>
    </citation>
    <scope>NUCLEOTIDE SEQUENCE [LARGE SCALE GENOMIC DNA]</scope>
    <source>
        <strain evidence="5">Foug A</strain>
    </source>
</reference>
<sequence length="922" mass="99726">MPPTRTGIVHQPPGRSALEYLPLEKVVVRAWIVDVSARIVLTQSFRNTSDQPTARAKYVFPLPERSAVCAFELERADGCVVIGTVKEKEAAAQTFEAAVAAGKTAGLVESVTDDIFAISVGSIPAAQQVKTCITFTMDLLTEGLRDHVRLQLPFTIFERYGSPPEAMADAATTSDTTCIDIRVDIQTSDVIHTVRSPTHPGISLLRYKMRDGRKSHRRMSASLQSSTFLRGDFVIIVHADGLDKPRCFAEIADKGTIGMQLTLVPSFKVPRISSQEYIFLIDKSGSMGGSRIETAKRTLSMLLRLMPMDQTMFNILSFGSSTWPLWGLSRELDQNSLQDGISHVNGLTADGGGTEIAGALEATINVRKRDRPTAIFLLTDGEVHDLNGPPTIVGNAVHDSPPHAPLRVFVLGIGDASSEMCERIARAGNGECLFAHSHESILGKCARLLNAGRTRKIERIEIDWGVQSVSNESQPSNAASPRLTFSADTLELEPPPALQQAPHALTKIFAGIRFTVFAIISSTRTPSSIKLFTKFERVDDPVEWVVPVTEVKPFKDSGSDIPLVHTLAARKLITELYEGRAPLPHVVGSVAASDDQIRKAAIVRLGLEYQLASRYTSFVAVEDGQQRSASGGRRRSGKGWIRTRLQLHSNASARQTGRREDTGREEEDSLLGTFIDGITSALSFVFNALGGTSSSSTSSQHQNIPGMYVGSDSSLDADDASPRGRSPSARDPGRGSSRRNSAETLSTLSSLEGSCSSCWTSTRSPSPRARSPDPITRAPSPEFVHQGGARRTTPPGQAPSLPVDASTGPPTVSKDAYELFQLLDLDGSFSPSPELKRIVGAGVLEKAEEFGADNKLWATVVAVAYLKENLQDEPDLLDALLAKAGDFIKQAQVQGRGSLPARFEDMVRQASEFLSMAREGTL</sequence>
<accession>A0A0C2YY14</accession>
<evidence type="ECO:0000313" key="4">
    <source>
        <dbReference type="EMBL" id="KIM54503.1"/>
    </source>
</evidence>
<evidence type="ECO:0000313" key="5">
    <source>
        <dbReference type="Proteomes" id="UP000053989"/>
    </source>
</evidence>
<keyword evidence="5" id="KW-1185">Reference proteome</keyword>
<organism evidence="4 5">
    <name type="scientific">Scleroderma citrinum Foug A</name>
    <dbReference type="NCBI Taxonomy" id="1036808"/>
    <lineage>
        <taxon>Eukaryota</taxon>
        <taxon>Fungi</taxon>
        <taxon>Dikarya</taxon>
        <taxon>Basidiomycota</taxon>
        <taxon>Agaricomycotina</taxon>
        <taxon>Agaricomycetes</taxon>
        <taxon>Agaricomycetidae</taxon>
        <taxon>Boletales</taxon>
        <taxon>Sclerodermatineae</taxon>
        <taxon>Sclerodermataceae</taxon>
        <taxon>Scleroderma</taxon>
    </lineage>
</organism>
<gene>
    <name evidence="4" type="ORF">SCLCIDRAFT_1221885</name>
</gene>
<feature type="region of interest" description="Disordered" evidence="1">
    <location>
        <begin position="691"/>
        <end position="810"/>
    </location>
</feature>
<evidence type="ECO:0008006" key="6">
    <source>
        <dbReference type="Google" id="ProtNLM"/>
    </source>
</evidence>
<dbReference type="SMART" id="SM00609">
    <property type="entry name" value="VIT"/>
    <property type="match status" value="1"/>
</dbReference>
<dbReference type="SUPFAM" id="SSF53300">
    <property type="entry name" value="vWA-like"/>
    <property type="match status" value="1"/>
</dbReference>
<feature type="compositionally biased region" description="Low complexity" evidence="1">
    <location>
        <begin position="742"/>
        <end position="769"/>
    </location>
</feature>
<proteinExistence type="predicted"/>